<dbReference type="AlphaFoldDB" id="A0AAN8Q6L3"/>
<dbReference type="PANTHER" id="PTHR24104:SF25">
    <property type="entry name" value="PROTEIN LIN-41"/>
    <property type="match status" value="1"/>
</dbReference>
<evidence type="ECO:0000256" key="2">
    <source>
        <dbReference type="PROSITE-ProRule" id="PRU00504"/>
    </source>
</evidence>
<dbReference type="InterPro" id="IPR011042">
    <property type="entry name" value="6-blade_b-propeller_TolB-like"/>
</dbReference>
<dbReference type="GO" id="GO:0043161">
    <property type="term" value="P:proteasome-mediated ubiquitin-dependent protein catabolic process"/>
    <property type="evidence" value="ECO:0007669"/>
    <property type="project" value="TreeGrafter"/>
</dbReference>
<gene>
    <name evidence="3" type="ORF">SNE40_000127</name>
</gene>
<accession>A0AAN8Q6L3</accession>
<feature type="repeat" description="NHL" evidence="2">
    <location>
        <begin position="95"/>
        <end position="138"/>
    </location>
</feature>
<keyword evidence="4" id="KW-1185">Reference proteome</keyword>
<dbReference type="SUPFAM" id="SSF101898">
    <property type="entry name" value="NHL repeat"/>
    <property type="match status" value="1"/>
</dbReference>
<evidence type="ECO:0000313" key="3">
    <source>
        <dbReference type="EMBL" id="KAK6194503.1"/>
    </source>
</evidence>
<dbReference type="InterPro" id="IPR050952">
    <property type="entry name" value="TRIM-NHL_E3_ligases"/>
</dbReference>
<organism evidence="3 4">
    <name type="scientific">Patella caerulea</name>
    <name type="common">Rayed Mediterranean limpet</name>
    <dbReference type="NCBI Taxonomy" id="87958"/>
    <lineage>
        <taxon>Eukaryota</taxon>
        <taxon>Metazoa</taxon>
        <taxon>Spiralia</taxon>
        <taxon>Lophotrochozoa</taxon>
        <taxon>Mollusca</taxon>
        <taxon>Gastropoda</taxon>
        <taxon>Patellogastropoda</taxon>
        <taxon>Patelloidea</taxon>
        <taxon>Patellidae</taxon>
        <taxon>Patella</taxon>
    </lineage>
</organism>
<dbReference type="EMBL" id="JAZGQO010000001">
    <property type="protein sequence ID" value="KAK6194503.1"/>
    <property type="molecule type" value="Genomic_DNA"/>
</dbReference>
<proteinExistence type="predicted"/>
<dbReference type="PANTHER" id="PTHR24104">
    <property type="entry name" value="E3 UBIQUITIN-PROTEIN LIGASE NHLRC1-RELATED"/>
    <property type="match status" value="1"/>
</dbReference>
<keyword evidence="1" id="KW-0677">Repeat</keyword>
<dbReference type="InterPro" id="IPR001258">
    <property type="entry name" value="NHL_repeat"/>
</dbReference>
<dbReference type="CDD" id="cd05819">
    <property type="entry name" value="NHL"/>
    <property type="match status" value="1"/>
</dbReference>
<dbReference type="Gene3D" id="2.40.10.500">
    <property type="match status" value="1"/>
</dbReference>
<dbReference type="GO" id="GO:0008270">
    <property type="term" value="F:zinc ion binding"/>
    <property type="evidence" value="ECO:0007669"/>
    <property type="project" value="UniProtKB-KW"/>
</dbReference>
<dbReference type="Pfam" id="PF01436">
    <property type="entry name" value="NHL"/>
    <property type="match status" value="1"/>
</dbReference>
<name>A0AAN8Q6L3_PATCE</name>
<comment type="caution">
    <text evidence="3">The sequence shown here is derived from an EMBL/GenBank/DDBJ whole genome shotgun (WGS) entry which is preliminary data.</text>
</comment>
<dbReference type="PROSITE" id="PS51125">
    <property type="entry name" value="NHL"/>
    <property type="match status" value="2"/>
</dbReference>
<sequence length="370" mass="40327">MTSTRTVRFADDIDEICEIDEIIEIQPKFSGRITMAENGSVSNRPSAFEEIVQFTESSESLEENEIDTSPRLSENTSVKFDYNEEHSNGFKINFGKKFGTKGSGYGQLQDATDVVSLSNGNILVSDMVNSKLQVFNERGSPTVAYVLDELIEPRGIVTTSEGYIAATSRKIRAVTILSPDGRLVGTFGQNILNGPSGIDVDCRGNFIISDIVTNRVSMVDKNGNFIQHVGKNQSFNQPRYVTVSKNGEIIVSDSGNNCLKIFDSNGLFIRQIGKFGKTDGCLKVPYATSTDSFGNILVADHYNDRVSVFSSTGRFLRHIVTSAHGISHPAGLALSSDMVLYVTHGGLKANQVAAFELNFDGLPCNVVAYV</sequence>
<protein>
    <submittedName>
        <fullName evidence="3">Uncharacterized protein</fullName>
    </submittedName>
</protein>
<evidence type="ECO:0000313" key="4">
    <source>
        <dbReference type="Proteomes" id="UP001347796"/>
    </source>
</evidence>
<feature type="repeat" description="NHL" evidence="2">
    <location>
        <begin position="223"/>
        <end position="265"/>
    </location>
</feature>
<dbReference type="Proteomes" id="UP001347796">
    <property type="component" value="Unassembled WGS sequence"/>
</dbReference>
<dbReference type="GO" id="GO:0061630">
    <property type="term" value="F:ubiquitin protein ligase activity"/>
    <property type="evidence" value="ECO:0007669"/>
    <property type="project" value="TreeGrafter"/>
</dbReference>
<reference evidence="3 4" key="1">
    <citation type="submission" date="2024-01" db="EMBL/GenBank/DDBJ databases">
        <title>The genome of the rayed Mediterranean limpet Patella caerulea (Linnaeus, 1758).</title>
        <authorList>
            <person name="Anh-Thu Weber A."/>
            <person name="Halstead-Nussloch G."/>
        </authorList>
    </citation>
    <scope>NUCLEOTIDE SEQUENCE [LARGE SCALE GENOMIC DNA]</scope>
    <source>
        <strain evidence="3">AATW-2023a</strain>
        <tissue evidence="3">Whole specimen</tissue>
    </source>
</reference>
<evidence type="ECO:0000256" key="1">
    <source>
        <dbReference type="ARBA" id="ARBA00022737"/>
    </source>
</evidence>
<dbReference type="GO" id="GO:0000209">
    <property type="term" value="P:protein polyubiquitination"/>
    <property type="evidence" value="ECO:0007669"/>
    <property type="project" value="TreeGrafter"/>
</dbReference>
<dbReference type="Gene3D" id="2.120.10.30">
    <property type="entry name" value="TolB, C-terminal domain"/>
    <property type="match status" value="1"/>
</dbReference>